<keyword evidence="3" id="KW-0472">Membrane</keyword>
<evidence type="ECO:0000256" key="5">
    <source>
        <dbReference type="ARBA" id="ARBA00023288"/>
    </source>
</evidence>
<comment type="caution">
    <text evidence="6">The sequence shown here is derived from an EMBL/GenBank/DDBJ whole genome shotgun (WGS) entry which is preliminary data.</text>
</comment>
<evidence type="ECO:0000313" key="7">
    <source>
        <dbReference type="Proteomes" id="UP000658690"/>
    </source>
</evidence>
<evidence type="ECO:0000313" key="6">
    <source>
        <dbReference type="EMBL" id="NOU85430.1"/>
    </source>
</evidence>
<evidence type="ECO:0000256" key="1">
    <source>
        <dbReference type="ARBA" id="ARBA00022475"/>
    </source>
</evidence>
<keyword evidence="4" id="KW-0564">Palmitate</keyword>
<dbReference type="PANTHER" id="PTHR43649:SF33">
    <property type="entry name" value="POLYGALACTURONAN_RHAMNOGALACTURONAN-BINDING PROTEIN YTCQ"/>
    <property type="match status" value="1"/>
</dbReference>
<protein>
    <submittedName>
        <fullName evidence="6">Extracellular solute-binding protein</fullName>
    </submittedName>
</protein>
<dbReference type="SUPFAM" id="SSF53850">
    <property type="entry name" value="Periplasmic binding protein-like II"/>
    <property type="match status" value="1"/>
</dbReference>
<dbReference type="Pfam" id="PF01547">
    <property type="entry name" value="SBP_bac_1"/>
    <property type="match status" value="1"/>
</dbReference>
<keyword evidence="5" id="KW-0449">Lipoprotein</keyword>
<proteinExistence type="predicted"/>
<gene>
    <name evidence="6" type="ORF">GC102_06510</name>
</gene>
<keyword evidence="2" id="KW-0732">Signal</keyword>
<keyword evidence="1" id="KW-1003">Cell membrane</keyword>
<name>A0ABX1Z0K1_9BACL</name>
<accession>A0ABX1Z0K1</accession>
<dbReference type="InterPro" id="IPR050490">
    <property type="entry name" value="Bact_solute-bd_prot1"/>
</dbReference>
<organism evidence="6 7">
    <name type="scientific">Paenibacillus germinis</name>
    <dbReference type="NCBI Taxonomy" id="2654979"/>
    <lineage>
        <taxon>Bacteria</taxon>
        <taxon>Bacillati</taxon>
        <taxon>Bacillota</taxon>
        <taxon>Bacilli</taxon>
        <taxon>Bacillales</taxon>
        <taxon>Paenibacillaceae</taxon>
        <taxon>Paenibacillus</taxon>
    </lineage>
</organism>
<dbReference type="Proteomes" id="UP000658690">
    <property type="component" value="Unassembled WGS sequence"/>
</dbReference>
<sequence length="536" mass="59790">MQKHVMIGLSFTLTGMLLTACSKEPVAPTGEGNQGKASAPVNLNTSGFPVVKEKITLNLLGSKAAIQGSWDQLQFFQEMEKLTNIGLKFDTPSSDSYNEKKNLAFASGEVPDLFFGGNLTVNDEITYGGQGVLIPLESLIEKYAPNVKKLIDTNPDLKRSITTIDGHIYALPQINNVPRDQALAKLWLNKQWLSNLGLQPPTTIDGLYQVLKDFKDKDPNKNGKADEIPLSFDKATLPMLRTSLLSSFGFVNNRVDVIQDKVVYVSVQEGYKQYLTFMNKLTKDKLLDEEAFTQTNQQMVAKGNGGRIGVFSNAGAYLVSTVEDSYNYMALPPLTSSTNSTKMWPKSPGITRGTFAITNKNKHQEATMRWVDYLYSPEGGAFASQGLEGIGWKWSDAGKTKWSKILPEGYKNTEEFRGGKITPSAGTVLPGIVDSDFILKLDLAHVSNLDKEVKQSYTPYLRNGYPSVYFTQEEQKRLSTLEADLNTYIDQMEAKFILGNEPLQNWDKYVDTIKKMKMDEAVGIYQAAYDRWKQVK</sequence>
<evidence type="ECO:0000256" key="3">
    <source>
        <dbReference type="ARBA" id="ARBA00023136"/>
    </source>
</evidence>
<evidence type="ECO:0000256" key="4">
    <source>
        <dbReference type="ARBA" id="ARBA00023139"/>
    </source>
</evidence>
<reference evidence="6 7" key="1">
    <citation type="submission" date="2019-10" db="EMBL/GenBank/DDBJ databases">
        <title>Description of Paenibacillus choica sp. nov.</title>
        <authorList>
            <person name="Carlier A."/>
            <person name="Qi S."/>
        </authorList>
    </citation>
    <scope>NUCLEOTIDE SEQUENCE [LARGE SCALE GENOMIC DNA]</scope>
    <source>
        <strain evidence="6 7">LMG 31460</strain>
    </source>
</reference>
<dbReference type="RefSeq" id="WP_171688742.1">
    <property type="nucleotide sequence ID" value="NZ_WHOC01000028.1"/>
</dbReference>
<keyword evidence="7" id="KW-1185">Reference proteome</keyword>
<dbReference type="PANTHER" id="PTHR43649">
    <property type="entry name" value="ARABINOSE-BINDING PROTEIN-RELATED"/>
    <property type="match status" value="1"/>
</dbReference>
<dbReference type="InterPro" id="IPR006059">
    <property type="entry name" value="SBP"/>
</dbReference>
<dbReference type="EMBL" id="WHOC01000028">
    <property type="protein sequence ID" value="NOU85430.1"/>
    <property type="molecule type" value="Genomic_DNA"/>
</dbReference>
<evidence type="ECO:0000256" key="2">
    <source>
        <dbReference type="ARBA" id="ARBA00022729"/>
    </source>
</evidence>
<dbReference type="PROSITE" id="PS51257">
    <property type="entry name" value="PROKAR_LIPOPROTEIN"/>
    <property type="match status" value="1"/>
</dbReference>
<dbReference type="Gene3D" id="3.40.190.10">
    <property type="entry name" value="Periplasmic binding protein-like II"/>
    <property type="match status" value="2"/>
</dbReference>